<accession>A0A7S9KJK2</accession>
<reference evidence="1 2" key="1">
    <citation type="journal article" date="2018" name="PLoS Genet.">
        <title>Repeat elements organise 3D genome structure and mediate transcription in the filamentous fungus Epichloe festucae.</title>
        <authorList>
            <person name="Winter D.J."/>
            <person name="Ganley A.R.D."/>
            <person name="Young C.A."/>
            <person name="Liachko I."/>
            <person name="Schardl C.L."/>
            <person name="Dupont P.Y."/>
            <person name="Berry D."/>
            <person name="Ram A."/>
            <person name="Scott B."/>
            <person name="Cox M.P."/>
        </authorList>
    </citation>
    <scope>NUCLEOTIDE SEQUENCE [LARGE SCALE GENOMIC DNA]</scope>
    <source>
        <strain evidence="1 2">Fl1</strain>
    </source>
</reference>
<dbReference type="Proteomes" id="UP000594364">
    <property type="component" value="Chromosome 1"/>
</dbReference>
<dbReference type="OrthoDB" id="4957130at2759"/>
<keyword evidence="2" id="KW-1185">Reference proteome</keyword>
<dbReference type="AlphaFoldDB" id="A0A7S9KJK2"/>
<name>A0A7S9KJK2_EPIFF</name>
<evidence type="ECO:0000313" key="1">
    <source>
        <dbReference type="EMBL" id="QPG93458.1"/>
    </source>
</evidence>
<dbReference type="EMBL" id="CP031385">
    <property type="protein sequence ID" value="QPG93458.1"/>
    <property type="molecule type" value="Genomic_DNA"/>
</dbReference>
<gene>
    <name evidence="1" type="ORF">C2857_000016</name>
</gene>
<organism evidence="1 2">
    <name type="scientific">Epichloe festucae (strain Fl1)</name>
    <dbReference type="NCBI Taxonomy" id="877507"/>
    <lineage>
        <taxon>Eukaryota</taxon>
        <taxon>Fungi</taxon>
        <taxon>Dikarya</taxon>
        <taxon>Ascomycota</taxon>
        <taxon>Pezizomycotina</taxon>
        <taxon>Sordariomycetes</taxon>
        <taxon>Hypocreomycetidae</taxon>
        <taxon>Hypocreales</taxon>
        <taxon>Clavicipitaceae</taxon>
        <taxon>Epichloe</taxon>
    </lineage>
</organism>
<evidence type="ECO:0000313" key="2">
    <source>
        <dbReference type="Proteomes" id="UP000594364"/>
    </source>
</evidence>
<proteinExistence type="predicted"/>
<protein>
    <submittedName>
        <fullName evidence="1">Uncharacterized protein</fullName>
    </submittedName>
</protein>
<sequence length="590" mass="65935">MNPFTLLEDDGLSDPVYVATVKSVKQSIGQPPCECVDCQSGFYTVKEQGKPGLSYPRRLSDPDAEPRVLSAMERIRDGKRALTEQLNVFADVLMSLWNKRSQAKREASLKEAAADFEERQWLVPRTAHSPQQWVAFNSGQLTLSWAAGFLDVNFSEKCVVMYGQRYGSLVDWEEKAAHRADIIGFPRASLVLEAQAYLMEVLSSIVAKILDGVDISQPPRTDRWRNLVGNAAFKETGVVEFWSPYTNQAFSPPPEFDSQSIPALACQDSAGRNGRSSLELAVRSRIHAAAFEDHVCNRNLQEGFGFPQRQDACATHPLRGLQEHWTLEPTAGLPNAIGFLRRKKSANTEKSLTNDRLDWCLVQFLGKPDDQRTFDHSMLFAMLQEHMSKTPSAEARLDEVIYQVLSDLATCHEMLMAVRFYGPQNTPRTLEEVKRTKDRHAWSRRPPFRIDVEGFGVVPQGIGMSLVRNFYLAKAPVGPKNSAWLAQSRHLRAALKKFWELIRKSVQEDFKDSAFDPAEINSLLEEAPQPVANYFDMAGRCPAAATIAPRPEKTKTRGETRPSVDNLATACDGSTNLPTETTAVAEATTI</sequence>